<dbReference type="Pfam" id="PF03961">
    <property type="entry name" value="FapA"/>
    <property type="match status" value="1"/>
</dbReference>
<dbReference type="OrthoDB" id="9816426at2"/>
<name>A0A1H3M4H5_9BACI</name>
<evidence type="ECO:0000256" key="1">
    <source>
        <dbReference type="SAM" id="Coils"/>
    </source>
</evidence>
<dbReference type="STRING" id="1503961.SAMN05421736_103102"/>
<accession>A0A1H3M4H5</accession>
<dbReference type="Pfam" id="PF20250">
    <property type="entry name" value="FapA_N"/>
    <property type="match status" value="1"/>
</dbReference>
<evidence type="ECO:0000313" key="3">
    <source>
        <dbReference type="EMBL" id="SDY71119.1"/>
    </source>
</evidence>
<organism evidence="3 4">
    <name type="scientific">Evansella caseinilytica</name>
    <dbReference type="NCBI Taxonomy" id="1503961"/>
    <lineage>
        <taxon>Bacteria</taxon>
        <taxon>Bacillati</taxon>
        <taxon>Bacillota</taxon>
        <taxon>Bacilli</taxon>
        <taxon>Bacillales</taxon>
        <taxon>Bacillaceae</taxon>
        <taxon>Evansella</taxon>
    </lineage>
</organism>
<evidence type="ECO:0000259" key="2">
    <source>
        <dbReference type="Pfam" id="PF20250"/>
    </source>
</evidence>
<feature type="coiled-coil region" evidence="1">
    <location>
        <begin position="10"/>
        <end position="37"/>
    </location>
</feature>
<reference evidence="4" key="1">
    <citation type="submission" date="2016-10" db="EMBL/GenBank/DDBJ databases">
        <authorList>
            <person name="Varghese N."/>
            <person name="Submissions S."/>
        </authorList>
    </citation>
    <scope>NUCLEOTIDE SEQUENCE [LARGE SCALE GENOMIC DNA]</scope>
    <source>
        <strain evidence="4">SP</strain>
    </source>
</reference>
<proteinExistence type="predicted"/>
<protein>
    <recommendedName>
        <fullName evidence="2">Flagellar Assembly Protein A N-terminal region domain-containing protein</fullName>
    </recommendedName>
</protein>
<dbReference type="PANTHER" id="PTHR38032">
    <property type="entry name" value="POLYMERASE-RELATED"/>
    <property type="match status" value="1"/>
</dbReference>
<keyword evidence="4" id="KW-1185">Reference proteome</keyword>
<evidence type="ECO:0000313" key="4">
    <source>
        <dbReference type="Proteomes" id="UP000198935"/>
    </source>
</evidence>
<feature type="domain" description="Flagellar Assembly Protein A N-terminal region" evidence="2">
    <location>
        <begin position="8"/>
        <end position="178"/>
    </location>
</feature>
<dbReference type="InterPro" id="IPR005646">
    <property type="entry name" value="FapA"/>
</dbReference>
<dbReference type="Proteomes" id="UP000198935">
    <property type="component" value="Unassembled WGS sequence"/>
</dbReference>
<gene>
    <name evidence="3" type="ORF">SAMN05421736_103102</name>
</gene>
<dbReference type="EMBL" id="FNPI01000003">
    <property type="protein sequence ID" value="SDY71119.1"/>
    <property type="molecule type" value="Genomic_DNA"/>
</dbReference>
<sequence length="462" mass="51757">MAELQEHFEIEISQDKMEARINQKNELNDEIDLEELKQFIQSSGVVFGVDEDVVEQIAAKRVRLPVKIAEGIKPIPGEDAYLKALITIEKKKNRHDLDDNRSKEVNFREVMVIPTVTTGEVIGVKIDKTEEKNGMNVLGKEIKAKPGRDLKLRPGKNTRISDDGKEVIATTDGQVAMESKVIHVYPVYEVNGDLDMQTGNIDFIGNVEIRGGVPSGYRIKAKGDIRIHGSVESAELEAAGSIFIHQGVVAQGKGMIKAGGDFHTSFINQGNVETGGSVFVHKSILHSQITAMGHIICKQGRGNIVGGNVSSSMGIEVNEIGNTMNSPTSLYLGISQKIIEEEKKYKSELTQMESELEKLKILLVKMLEKEKTASLEAKERVLKLRIRQSIQETENRLGELRDKLSDINDIFENQEEAKIQIYNAVHPNTDIYFGKYRRKIVTKYENVQFRLDRSEIVFEPIV</sequence>
<keyword evidence="1" id="KW-0175">Coiled coil</keyword>
<dbReference type="AlphaFoldDB" id="A0A1H3M4H5"/>
<dbReference type="PANTHER" id="PTHR38032:SF1">
    <property type="entry name" value="RNA-BINDING PROTEIN KHPB N-TERMINAL DOMAIN-CONTAINING PROTEIN"/>
    <property type="match status" value="1"/>
</dbReference>
<feature type="coiled-coil region" evidence="1">
    <location>
        <begin position="335"/>
        <end position="417"/>
    </location>
</feature>
<dbReference type="InterPro" id="IPR046866">
    <property type="entry name" value="FapA_N"/>
</dbReference>
<dbReference type="InterPro" id="IPR046865">
    <property type="entry name" value="FapA_b_solenoid"/>
</dbReference>